<dbReference type="EMBL" id="CAJVQA010004181">
    <property type="protein sequence ID" value="CAG8593356.1"/>
    <property type="molecule type" value="Genomic_DNA"/>
</dbReference>
<organism evidence="1 2">
    <name type="scientific">Cetraspora pellucida</name>
    <dbReference type="NCBI Taxonomy" id="1433469"/>
    <lineage>
        <taxon>Eukaryota</taxon>
        <taxon>Fungi</taxon>
        <taxon>Fungi incertae sedis</taxon>
        <taxon>Mucoromycota</taxon>
        <taxon>Glomeromycotina</taxon>
        <taxon>Glomeromycetes</taxon>
        <taxon>Diversisporales</taxon>
        <taxon>Gigasporaceae</taxon>
        <taxon>Cetraspora</taxon>
    </lineage>
</organism>
<evidence type="ECO:0000313" key="1">
    <source>
        <dbReference type="EMBL" id="CAG8593356.1"/>
    </source>
</evidence>
<protein>
    <submittedName>
        <fullName evidence="1">10001_t:CDS:1</fullName>
    </submittedName>
</protein>
<comment type="caution">
    <text evidence="1">The sequence shown here is derived from an EMBL/GenBank/DDBJ whole genome shotgun (WGS) entry which is preliminary data.</text>
</comment>
<dbReference type="OrthoDB" id="2118020at2759"/>
<dbReference type="AlphaFoldDB" id="A0A9N9CAL7"/>
<accession>A0A9N9CAL7</accession>
<dbReference type="GO" id="GO:0009976">
    <property type="term" value="F:tocopherol cyclase activity"/>
    <property type="evidence" value="ECO:0007669"/>
    <property type="project" value="InterPro"/>
</dbReference>
<dbReference type="Pfam" id="PF14249">
    <property type="entry name" value="Tocopherol_cycl"/>
    <property type="match status" value="1"/>
</dbReference>
<evidence type="ECO:0000313" key="2">
    <source>
        <dbReference type="Proteomes" id="UP000789759"/>
    </source>
</evidence>
<name>A0A9N9CAL7_9GLOM</name>
<reference evidence="1" key="1">
    <citation type="submission" date="2021-06" db="EMBL/GenBank/DDBJ databases">
        <authorList>
            <person name="Kallberg Y."/>
            <person name="Tangrot J."/>
            <person name="Rosling A."/>
        </authorList>
    </citation>
    <scope>NUCLEOTIDE SEQUENCE</scope>
    <source>
        <strain evidence="1">FL966</strain>
    </source>
</reference>
<keyword evidence="2" id="KW-1185">Reference proteome</keyword>
<dbReference type="Proteomes" id="UP000789759">
    <property type="component" value="Unassembled WGS sequence"/>
</dbReference>
<gene>
    <name evidence="1" type="ORF">CPELLU_LOCUS6643</name>
</gene>
<dbReference type="PANTHER" id="PTHR35309:SF4">
    <property type="entry name" value="TOCOPHEROL CYCLASE"/>
    <property type="match status" value="1"/>
</dbReference>
<sequence>MAFSNIKLLYHPEHYHGDDDKENFFEGWYFKTVSNDDNKTFIVIVGIYHAPTRNKGNESHAFVMILLSGFDCLYYRYEINEFETSSSADMEFYVRVGNNKFQKSGITLDLSSSRLIKPTDKEYEEYIDFLVKDWINIINFKSSNYSNAESQVVVSSTMKQNLLKNIIHPQFVSCSIHGHISFDKMVPFPATYVYPSVMGPFAYIPFLECNHGVLSMNHRSNGNIELINEENEDCFQKINFENGYGYIEKDWGTNFPQSYIWAQTNNFMNDEGSSLLFSIADFPIISPDNLLNKISFLKKSFSNPGRLIIFYHGSTNITYNFSTYTLSFVREFNIEMDNFSMQHINIHISNIQGFHLKINIKRRAGRGIPLRAPVKQLGKMILRVEESLDAVISVKLWRDNNDIESVSFHDKSINAGLEVVGDVMGLAKRYQNSN</sequence>
<dbReference type="InterPro" id="IPR025893">
    <property type="entry name" value="Tocopherol_cyclase"/>
</dbReference>
<proteinExistence type="predicted"/>
<dbReference type="PANTHER" id="PTHR35309">
    <property type="match status" value="1"/>
</dbReference>